<comment type="similarity">
    <text evidence="1 2">Belongs to the enoyl-CoA hydratase/isomerase family.</text>
</comment>
<evidence type="ECO:0000256" key="2">
    <source>
        <dbReference type="RuleBase" id="RU003707"/>
    </source>
</evidence>
<evidence type="ECO:0000313" key="4">
    <source>
        <dbReference type="EMBL" id="RVX70745.1"/>
    </source>
</evidence>
<dbReference type="EMBL" id="NAJM01000021">
    <property type="protein sequence ID" value="RVX70745.1"/>
    <property type="molecule type" value="Genomic_DNA"/>
</dbReference>
<proteinExistence type="inferred from homology"/>
<dbReference type="InterPro" id="IPR018376">
    <property type="entry name" value="Enoyl-CoA_hyd/isom_CS"/>
</dbReference>
<dbReference type="PANTHER" id="PTHR43802">
    <property type="entry name" value="ENOYL-COA HYDRATASE"/>
    <property type="match status" value="1"/>
</dbReference>
<evidence type="ECO:0000313" key="5">
    <source>
        <dbReference type="Proteomes" id="UP000288859"/>
    </source>
</evidence>
<dbReference type="CDD" id="cd06558">
    <property type="entry name" value="crotonase-like"/>
    <property type="match status" value="1"/>
</dbReference>
<dbReference type="InterPro" id="IPR029045">
    <property type="entry name" value="ClpP/crotonase-like_dom_sf"/>
</dbReference>
<organism evidence="4 5">
    <name type="scientific">Exophiala mesophila</name>
    <name type="common">Black yeast-like fungus</name>
    <dbReference type="NCBI Taxonomy" id="212818"/>
    <lineage>
        <taxon>Eukaryota</taxon>
        <taxon>Fungi</taxon>
        <taxon>Dikarya</taxon>
        <taxon>Ascomycota</taxon>
        <taxon>Pezizomycotina</taxon>
        <taxon>Eurotiomycetes</taxon>
        <taxon>Chaetothyriomycetidae</taxon>
        <taxon>Chaetothyriales</taxon>
        <taxon>Herpotrichiellaceae</taxon>
        <taxon>Exophiala</taxon>
    </lineage>
</organism>
<evidence type="ECO:0000256" key="1">
    <source>
        <dbReference type="ARBA" id="ARBA00005254"/>
    </source>
</evidence>
<dbReference type="PANTHER" id="PTHR43802:SF1">
    <property type="entry name" value="IP11341P-RELATED"/>
    <property type="match status" value="1"/>
</dbReference>
<accession>A0A438N4R7</accession>
<evidence type="ECO:0000256" key="3">
    <source>
        <dbReference type="SAM" id="MobiDB-lite"/>
    </source>
</evidence>
<dbReference type="Pfam" id="PF00378">
    <property type="entry name" value="ECH_1"/>
    <property type="match status" value="1"/>
</dbReference>
<protein>
    <recommendedName>
        <fullName evidence="6">Enoyl-CoA hydratase</fullName>
    </recommendedName>
</protein>
<dbReference type="OrthoDB" id="2018133at2759"/>
<dbReference type="Proteomes" id="UP000288859">
    <property type="component" value="Unassembled WGS sequence"/>
</dbReference>
<reference evidence="4 5" key="1">
    <citation type="submission" date="2017-03" db="EMBL/GenBank/DDBJ databases">
        <title>Genomes of endolithic fungi from Antarctica.</title>
        <authorList>
            <person name="Coleine C."/>
            <person name="Masonjones S."/>
            <person name="Stajich J.E."/>
        </authorList>
    </citation>
    <scope>NUCLEOTIDE SEQUENCE [LARGE SCALE GENOMIC DNA]</scope>
    <source>
        <strain evidence="4 5">CCFEE 6314</strain>
    </source>
</reference>
<dbReference type="Gene3D" id="1.10.287.2460">
    <property type="match status" value="1"/>
</dbReference>
<dbReference type="PROSITE" id="PS00166">
    <property type="entry name" value="ENOYL_COA_HYDRATASE"/>
    <property type="match status" value="1"/>
</dbReference>
<evidence type="ECO:0008006" key="6">
    <source>
        <dbReference type="Google" id="ProtNLM"/>
    </source>
</evidence>
<dbReference type="InterPro" id="IPR001753">
    <property type="entry name" value="Enoyl-CoA_hydra/iso"/>
</dbReference>
<dbReference type="SUPFAM" id="SSF52096">
    <property type="entry name" value="ClpP/crotonase"/>
    <property type="match status" value="1"/>
</dbReference>
<dbReference type="AlphaFoldDB" id="A0A438N4R7"/>
<feature type="compositionally biased region" description="Low complexity" evidence="3">
    <location>
        <begin position="82"/>
        <end position="92"/>
    </location>
</feature>
<dbReference type="NCBIfam" id="NF006108">
    <property type="entry name" value="PRK08259.1"/>
    <property type="match status" value="1"/>
</dbReference>
<name>A0A438N4R7_EXOME</name>
<sequence>MSQPSEDNSVVVTTTDEGITTITICRPHRRNAVNPATAQLLYSAFLAFEADTTQKVAILTGSDGFFCAGADLKDLTATTTATTASSSSSSSSNNLQPVSGRNLGPMGPSRLQVSKPVIAAVSGHAVAGGLELSLLADLRIVEEDAVFGVFCRRWGVPLIDGGTVRLPAIVGLGRAMDMILTGRAVSAQEALSMGLATRVVPKGSALVEATNMAKELLRFPQMCMNLDRDSAYYAVYNAKGFEDALRNEFEMGKKVIAVESLKGAARFTAGLGRGGRMDKL</sequence>
<comment type="caution">
    <text evidence="4">The sequence shown here is derived from an EMBL/GenBank/DDBJ whole genome shotgun (WGS) entry which is preliminary data.</text>
</comment>
<feature type="region of interest" description="Disordered" evidence="3">
    <location>
        <begin position="82"/>
        <end position="106"/>
    </location>
</feature>
<gene>
    <name evidence="4" type="ORF">B0A52_05396</name>
</gene>
<dbReference type="Gene3D" id="3.90.226.10">
    <property type="entry name" value="2-enoyl-CoA Hydratase, Chain A, domain 1"/>
    <property type="match status" value="1"/>
</dbReference>
<dbReference type="GO" id="GO:0003824">
    <property type="term" value="F:catalytic activity"/>
    <property type="evidence" value="ECO:0007669"/>
    <property type="project" value="InterPro"/>
</dbReference>
<dbReference type="VEuPathDB" id="FungiDB:PV10_05138"/>